<evidence type="ECO:0000313" key="5">
    <source>
        <dbReference type="RefSeq" id="XP_042566568.1"/>
    </source>
</evidence>
<evidence type="ECO:0000313" key="4">
    <source>
        <dbReference type="Proteomes" id="UP000515152"/>
    </source>
</evidence>
<keyword evidence="2" id="KW-0812">Transmembrane</keyword>
<dbReference type="GeneID" id="116225035"/>
<dbReference type="InterPro" id="IPR007110">
    <property type="entry name" value="Ig-like_dom"/>
</dbReference>
<evidence type="ECO:0000259" key="3">
    <source>
        <dbReference type="PROSITE" id="PS50835"/>
    </source>
</evidence>
<reference evidence="5" key="1">
    <citation type="submission" date="2025-08" db="UniProtKB">
        <authorList>
            <consortium name="RefSeq"/>
        </authorList>
    </citation>
    <scope>IDENTIFICATION</scope>
</reference>
<dbReference type="Proteomes" id="UP000515152">
    <property type="component" value="Chromosome 19"/>
</dbReference>
<protein>
    <submittedName>
        <fullName evidence="5">Uncharacterized protein LOC116225035 isoform X1</fullName>
    </submittedName>
</protein>
<organism evidence="4 5">
    <name type="scientific">Clupea harengus</name>
    <name type="common">Atlantic herring</name>
    <dbReference type="NCBI Taxonomy" id="7950"/>
    <lineage>
        <taxon>Eukaryota</taxon>
        <taxon>Metazoa</taxon>
        <taxon>Chordata</taxon>
        <taxon>Craniata</taxon>
        <taxon>Vertebrata</taxon>
        <taxon>Euteleostomi</taxon>
        <taxon>Actinopterygii</taxon>
        <taxon>Neopterygii</taxon>
        <taxon>Teleostei</taxon>
        <taxon>Clupei</taxon>
        <taxon>Clupeiformes</taxon>
        <taxon>Clupeoidei</taxon>
        <taxon>Clupeidae</taxon>
        <taxon>Clupea</taxon>
    </lineage>
</organism>
<dbReference type="AlphaFoldDB" id="A0A8M1KVQ0"/>
<dbReference type="RefSeq" id="XP_042566568.1">
    <property type="nucleotide sequence ID" value="XM_042710634.1"/>
</dbReference>
<feature type="transmembrane region" description="Helical" evidence="2">
    <location>
        <begin position="240"/>
        <end position="260"/>
    </location>
</feature>
<feature type="domain" description="Ig-like" evidence="3">
    <location>
        <begin position="132"/>
        <end position="225"/>
    </location>
</feature>
<dbReference type="OrthoDB" id="6103117at2759"/>
<name>A0A8M1KVQ0_CLUHA</name>
<keyword evidence="2" id="KW-1133">Transmembrane helix</keyword>
<sequence length="293" mass="32087">MNSLIDKVALLWEVTANLCMFLLVAVKGQYITQYPAVIKSRVNETVTLNCQFVGMDSACYAVSCMKLHPKSGTLDFEHDVRVWKDVGKTSCKANISIATPEDSGTYHCAVVVLQQLFIGNGTTIVVESNDSPSVEIALTVRHQNNSIAVLTCLVTGIHPSQARVFWVLGEGREEGGQSEPVWTNSSAPATVFTRNRVSLPFGLGETCTCVVEYAGRTLSRSLTLTDPRGICYTIASVPRMLAIASALLLQLMVVAMTLYFRNIKTENRPNCISKRQMGKNGGTIHRTGQRMHV</sequence>
<dbReference type="PROSITE" id="PS50835">
    <property type="entry name" value="IG_LIKE"/>
    <property type="match status" value="1"/>
</dbReference>
<evidence type="ECO:0000256" key="1">
    <source>
        <dbReference type="SAM" id="MobiDB-lite"/>
    </source>
</evidence>
<gene>
    <name evidence="5" type="primary">LOC116225035</name>
</gene>
<dbReference type="KEGG" id="char:116225035"/>
<proteinExistence type="predicted"/>
<accession>A0A8M1KVQ0</accession>
<keyword evidence="4" id="KW-1185">Reference proteome</keyword>
<evidence type="ECO:0000256" key="2">
    <source>
        <dbReference type="SAM" id="Phobius"/>
    </source>
</evidence>
<keyword evidence="2" id="KW-0472">Membrane</keyword>
<feature type="region of interest" description="Disordered" evidence="1">
    <location>
        <begin position="272"/>
        <end position="293"/>
    </location>
</feature>